<reference evidence="1" key="1">
    <citation type="submission" date="2017-07" db="EMBL/GenBank/DDBJ databases">
        <title>Leptospira spp. isolated from tropical soils.</title>
        <authorList>
            <person name="Thibeaux R."/>
            <person name="Iraola G."/>
            <person name="Ferres I."/>
            <person name="Bierque E."/>
            <person name="Girault D."/>
            <person name="Soupe-Gilbert M.-E."/>
            <person name="Picardeau M."/>
            <person name="Goarant C."/>
        </authorList>
    </citation>
    <scope>NUCLEOTIDE SEQUENCE [LARGE SCALE GENOMIC DNA]</scope>
    <source>
        <strain evidence="1">ATI7-C-A5</strain>
    </source>
</reference>
<evidence type="ECO:0000313" key="1">
    <source>
        <dbReference type="EMBL" id="PJZ92194.1"/>
    </source>
</evidence>
<protein>
    <submittedName>
        <fullName evidence="1">YceK/YidQ family lipoprotein</fullName>
    </submittedName>
</protein>
<keyword evidence="1" id="KW-0449">Lipoprotein</keyword>
<proteinExistence type="predicted"/>
<comment type="caution">
    <text evidence="1">The sequence shown here is derived from an EMBL/GenBank/DDBJ whole genome shotgun (WGS) entry which is preliminary data.</text>
</comment>
<sequence length="71" mass="8036">MGHPYVGTQISITSFLCLVELSSILFYVPVPFVILNVPLSFIMDTILLPVDLIIKPERKRPTLDDRYCDAP</sequence>
<name>A0A2N0BQ56_9LEPT</name>
<accession>A0A2N0B6M6</accession>
<organism evidence="1">
    <name type="scientific">Leptospira ellisii</name>
    <dbReference type="NCBI Taxonomy" id="2023197"/>
    <lineage>
        <taxon>Bacteria</taxon>
        <taxon>Pseudomonadati</taxon>
        <taxon>Spirochaetota</taxon>
        <taxon>Spirochaetia</taxon>
        <taxon>Leptospirales</taxon>
        <taxon>Leptospiraceae</taxon>
        <taxon>Leptospira</taxon>
    </lineage>
</organism>
<gene>
    <name evidence="1" type="ORF">CH379_14480</name>
</gene>
<dbReference type="AlphaFoldDB" id="A0A2N0BQ56"/>
<dbReference type="EMBL" id="NPEF01000161">
    <property type="protein sequence ID" value="PJZ92194.1"/>
    <property type="molecule type" value="Genomic_DNA"/>
</dbReference>
<dbReference type="OrthoDB" id="343481at2"/>
<accession>A0A2N0BQ56</accession>